<protein>
    <submittedName>
        <fullName evidence="2">Uncharacterized protein</fullName>
    </submittedName>
</protein>
<evidence type="ECO:0000256" key="1">
    <source>
        <dbReference type="SAM" id="MobiDB-lite"/>
    </source>
</evidence>
<organism evidence="2 3">
    <name type="scientific">Exophiala sideris</name>
    <dbReference type="NCBI Taxonomy" id="1016849"/>
    <lineage>
        <taxon>Eukaryota</taxon>
        <taxon>Fungi</taxon>
        <taxon>Dikarya</taxon>
        <taxon>Ascomycota</taxon>
        <taxon>Pezizomycotina</taxon>
        <taxon>Eurotiomycetes</taxon>
        <taxon>Chaetothyriomycetidae</taxon>
        <taxon>Chaetothyriales</taxon>
        <taxon>Herpotrichiellaceae</taxon>
        <taxon>Exophiala</taxon>
    </lineage>
</organism>
<name>A0ABR0JAM9_9EURO</name>
<accession>A0ABR0JAM9</accession>
<sequence length="221" mass="23422">MPAAHPTKSSSTSGNPKEIDIITNEALLHHDEASRLAKSWLASAYSSDDNDGEQDDFEKTLTNNSGQYSETGGLGYTEPTNPSGSGARGSDPTTAFLRKQLLGRGQRATAHNQHTSAKPRPRYGAGKRDDSDDEEEGRSGLGKGKAKAGKNRHNEGKVPKSATPGQPAHQPVSKARDGEVQQGTVGAAPRAAKKRGSSYLDEVLASRAAKKKKKFTKDGAD</sequence>
<dbReference type="Proteomes" id="UP001345691">
    <property type="component" value="Unassembled WGS sequence"/>
</dbReference>
<comment type="caution">
    <text evidence="2">The sequence shown here is derived from an EMBL/GenBank/DDBJ whole genome shotgun (WGS) entry which is preliminary data.</text>
</comment>
<keyword evidence="3" id="KW-1185">Reference proteome</keyword>
<dbReference type="EMBL" id="JAVRRF010000013">
    <property type="protein sequence ID" value="KAK5059192.1"/>
    <property type="molecule type" value="Genomic_DNA"/>
</dbReference>
<reference evidence="2 3" key="1">
    <citation type="submission" date="2023-08" db="EMBL/GenBank/DDBJ databases">
        <title>Black Yeasts Isolated from many extreme environments.</title>
        <authorList>
            <person name="Coleine C."/>
            <person name="Stajich J.E."/>
            <person name="Selbmann L."/>
        </authorList>
    </citation>
    <scope>NUCLEOTIDE SEQUENCE [LARGE SCALE GENOMIC DNA]</scope>
    <source>
        <strain evidence="2 3">CCFEE 6328</strain>
    </source>
</reference>
<proteinExistence type="predicted"/>
<feature type="compositionally biased region" description="Polar residues" evidence="1">
    <location>
        <begin position="60"/>
        <end position="70"/>
    </location>
</feature>
<gene>
    <name evidence="2" type="ORF">LTR69_006481</name>
</gene>
<feature type="region of interest" description="Disordered" evidence="1">
    <location>
        <begin position="45"/>
        <end position="198"/>
    </location>
</feature>
<evidence type="ECO:0000313" key="2">
    <source>
        <dbReference type="EMBL" id="KAK5059192.1"/>
    </source>
</evidence>
<evidence type="ECO:0000313" key="3">
    <source>
        <dbReference type="Proteomes" id="UP001345691"/>
    </source>
</evidence>